<protein>
    <submittedName>
        <fullName evidence="1">Sporulation protein YqfC</fullName>
    </submittedName>
    <submittedName>
        <fullName evidence="11">YabP family protein</fullName>
    </submittedName>
</protein>
<dbReference type="OrthoDB" id="2989236at2"/>
<dbReference type="Proteomes" id="UP000095413">
    <property type="component" value="Unassembled WGS sequence"/>
</dbReference>
<dbReference type="EMBL" id="QRSS01000001">
    <property type="protein sequence ID" value="RGQ07887.1"/>
    <property type="molecule type" value="Genomic_DNA"/>
</dbReference>
<dbReference type="Proteomes" id="UP000293506">
    <property type="component" value="Unassembled WGS sequence"/>
</dbReference>
<evidence type="ECO:0000313" key="13">
    <source>
        <dbReference type="Proteomes" id="UP000095413"/>
    </source>
</evidence>
<dbReference type="Proteomes" id="UP000409147">
    <property type="component" value="Unassembled WGS sequence"/>
</dbReference>
<dbReference type="EMBL" id="QSKO01000021">
    <property type="protein sequence ID" value="RHE71928.1"/>
    <property type="molecule type" value="Genomic_DNA"/>
</dbReference>
<dbReference type="Proteomes" id="UP000284024">
    <property type="component" value="Unassembled WGS sequence"/>
</dbReference>
<proteinExistence type="predicted"/>
<dbReference type="AlphaFoldDB" id="A0A173YW23"/>
<evidence type="ECO:0000313" key="5">
    <source>
        <dbReference type="EMBL" id="RHE71928.1"/>
    </source>
</evidence>
<dbReference type="EMBL" id="CABHNB010000033">
    <property type="protein sequence ID" value="VUX14749.1"/>
    <property type="molecule type" value="Genomic_DNA"/>
</dbReference>
<dbReference type="Proteomes" id="UP000285897">
    <property type="component" value="Unassembled WGS sequence"/>
</dbReference>
<dbReference type="Proteomes" id="UP000283585">
    <property type="component" value="Unassembled WGS sequence"/>
</dbReference>
<evidence type="ECO:0000313" key="11">
    <source>
        <dbReference type="EMBL" id="VUX14749.1"/>
    </source>
</evidence>
<evidence type="ECO:0000313" key="16">
    <source>
        <dbReference type="Proteomes" id="UP000284024"/>
    </source>
</evidence>
<evidence type="ECO:0000313" key="1">
    <source>
        <dbReference type="EMBL" id="CUN67426.1"/>
    </source>
</evidence>
<dbReference type="RefSeq" id="WP_022388743.1">
    <property type="nucleotide sequence ID" value="NZ_CABHNB010000033.1"/>
</dbReference>
<evidence type="ECO:0000313" key="8">
    <source>
        <dbReference type="EMBL" id="RHK94964.1"/>
    </source>
</evidence>
<sequence>MKKMGQWKENLVTSLEIPRDLAMKETVFTVTGKHQAVVCNYRSVLRYEKEEIILLTFQGKLRIQGKRLKIPMYTPEEMYIEGVITEIILEG</sequence>
<dbReference type="EMBL" id="QRHZ01000004">
    <property type="protein sequence ID" value="RHG17377.1"/>
    <property type="molecule type" value="Genomic_DNA"/>
</dbReference>
<name>A0A173YW23_9FIRM</name>
<accession>A0A173YW23</accession>
<dbReference type="EMBL" id="CYZD01000002">
    <property type="protein sequence ID" value="CUN67426.1"/>
    <property type="molecule type" value="Genomic_DNA"/>
</dbReference>
<evidence type="ECO:0000313" key="7">
    <source>
        <dbReference type="EMBL" id="RHH18389.1"/>
    </source>
</evidence>
<dbReference type="EMBL" id="CZBA01000010">
    <property type="protein sequence ID" value="CUP61382.1"/>
    <property type="molecule type" value="Genomic_DNA"/>
</dbReference>
<dbReference type="EMBL" id="RCXQ01000004">
    <property type="protein sequence ID" value="RYT67387.1"/>
    <property type="molecule type" value="Genomic_DNA"/>
</dbReference>
<dbReference type="EMBL" id="QRJH01000004">
    <property type="protein sequence ID" value="RHH18389.1"/>
    <property type="molecule type" value="Genomic_DNA"/>
</dbReference>
<reference evidence="10 21" key="3">
    <citation type="journal article" date="2019" name="Science, e1252229">
        <title>Invertible promoters mediate bacterial phase variation, antibiotic resistance, and host adaptation in the gut.</title>
        <authorList>
            <person name="Jiang X."/>
            <person name="Hall A.B."/>
            <person name="Arthur T.D."/>
            <person name="Plichta D.R."/>
            <person name="Covington C.T."/>
            <person name="Poyet M."/>
            <person name="Crothers J."/>
            <person name="Moses P.L."/>
            <person name="Tolonen A.C."/>
            <person name="Vlamakis H."/>
            <person name="Alm E.J."/>
            <person name="Xavier R.J."/>
        </authorList>
    </citation>
    <scope>NUCLEOTIDE SEQUENCE [LARGE SCALE GENOMIC DNA]</scope>
    <source>
        <strain evidence="21">af_0058</strain>
        <strain evidence="10">Af_0058</strain>
    </source>
</reference>
<evidence type="ECO:0000313" key="14">
    <source>
        <dbReference type="Proteomes" id="UP000283585"/>
    </source>
</evidence>
<evidence type="ECO:0000313" key="9">
    <source>
        <dbReference type="EMBL" id="RHL43908.1"/>
    </source>
</evidence>
<dbReference type="Proteomes" id="UP000283928">
    <property type="component" value="Unassembled WGS sequence"/>
</dbReference>
<evidence type="ECO:0000313" key="22">
    <source>
        <dbReference type="Proteomes" id="UP000409147"/>
    </source>
</evidence>
<evidence type="ECO:0000313" key="6">
    <source>
        <dbReference type="EMBL" id="RHG17377.1"/>
    </source>
</evidence>
<evidence type="ECO:0000313" key="15">
    <source>
        <dbReference type="Proteomes" id="UP000283928"/>
    </source>
</evidence>
<evidence type="ECO:0000313" key="12">
    <source>
        <dbReference type="Proteomes" id="UP000095409"/>
    </source>
</evidence>
<dbReference type="Proteomes" id="UP000284220">
    <property type="component" value="Unassembled WGS sequence"/>
</dbReference>
<organism evidence="1 12">
    <name type="scientific">Blautia obeum</name>
    <dbReference type="NCBI Taxonomy" id="40520"/>
    <lineage>
        <taxon>Bacteria</taxon>
        <taxon>Bacillati</taxon>
        <taxon>Bacillota</taxon>
        <taxon>Clostridia</taxon>
        <taxon>Lachnospirales</taxon>
        <taxon>Lachnospiraceae</taxon>
        <taxon>Blautia</taxon>
    </lineage>
</organism>
<evidence type="ECO:0000313" key="3">
    <source>
        <dbReference type="EMBL" id="RGQ07887.1"/>
    </source>
</evidence>
<dbReference type="GeneID" id="79803936"/>
<gene>
    <name evidence="9" type="ORF">DW021_14695</name>
    <name evidence="8" type="ORF">DW040_09445</name>
    <name evidence="7" type="ORF">DW222_08560</name>
    <name evidence="6" type="ORF">DW272_10070</name>
    <name evidence="5" type="ORF">DW723_13075</name>
    <name evidence="4" type="ORF">DWX77_06310</name>
    <name evidence="3" type="ORF">DWZ12_01440</name>
    <name evidence="10" type="ORF">EAI82_05530</name>
    <name evidence="1" type="ORF">ERS852394_00711</name>
    <name evidence="2" type="ORF">ERS852533_01954</name>
    <name evidence="11" type="ORF">ROSSTS7063_02381</name>
</gene>
<evidence type="ECO:0000313" key="10">
    <source>
        <dbReference type="EMBL" id="RYT67387.1"/>
    </source>
</evidence>
<keyword evidence="22" id="KW-1185">Reference proteome</keyword>
<dbReference type="Proteomes" id="UP000284267">
    <property type="component" value="Unassembled WGS sequence"/>
</dbReference>
<evidence type="ECO:0000313" key="18">
    <source>
        <dbReference type="Proteomes" id="UP000284242"/>
    </source>
</evidence>
<dbReference type="Pfam" id="PF07873">
    <property type="entry name" value="YabP"/>
    <property type="match status" value="1"/>
</dbReference>
<dbReference type="EMBL" id="QROS01000014">
    <property type="protein sequence ID" value="RHL43908.1"/>
    <property type="molecule type" value="Genomic_DNA"/>
</dbReference>
<evidence type="ECO:0000313" key="19">
    <source>
        <dbReference type="Proteomes" id="UP000284267"/>
    </source>
</evidence>
<reference evidence="11 22" key="4">
    <citation type="submission" date="2019-07" db="EMBL/GenBank/DDBJ databases">
        <authorList>
            <person name="Hibberd C M."/>
            <person name="Gehrig L. J."/>
            <person name="Chang H.-W."/>
            <person name="Venkatesh S."/>
        </authorList>
    </citation>
    <scope>NUCLEOTIDE SEQUENCE [LARGE SCALE GENOMIC DNA]</scope>
    <source>
        <strain evidence="11">Ruminococcus_obeum_SSTS_Bg7063</strain>
    </source>
</reference>
<evidence type="ECO:0000313" key="2">
    <source>
        <dbReference type="EMBL" id="CUP61382.1"/>
    </source>
</evidence>
<evidence type="ECO:0000313" key="20">
    <source>
        <dbReference type="Proteomes" id="UP000285897"/>
    </source>
</evidence>
<evidence type="ECO:0000313" key="4">
    <source>
        <dbReference type="EMBL" id="RGS75011.1"/>
    </source>
</evidence>
<reference evidence="12 13" key="1">
    <citation type="submission" date="2015-09" db="EMBL/GenBank/DDBJ databases">
        <authorList>
            <consortium name="Pathogen Informatics"/>
        </authorList>
    </citation>
    <scope>NUCLEOTIDE SEQUENCE [LARGE SCALE GENOMIC DNA]</scope>
    <source>
        <strain evidence="1 12">2789STDY5608837</strain>
        <strain evidence="2 13">2789STDY5834921</strain>
    </source>
</reference>
<dbReference type="Proteomes" id="UP000284242">
    <property type="component" value="Unassembled WGS sequence"/>
</dbReference>
<dbReference type="InterPro" id="IPR022476">
    <property type="entry name" value="Spore_YabP/YqfC"/>
</dbReference>
<dbReference type="Proteomes" id="UP000095409">
    <property type="component" value="Unassembled WGS sequence"/>
</dbReference>
<evidence type="ECO:0000313" key="21">
    <source>
        <dbReference type="Proteomes" id="UP000293506"/>
    </source>
</evidence>
<evidence type="ECO:0000313" key="17">
    <source>
        <dbReference type="Proteomes" id="UP000284220"/>
    </source>
</evidence>
<dbReference type="EMBL" id="QROE01000004">
    <property type="protein sequence ID" value="RHK94964.1"/>
    <property type="molecule type" value="Genomic_DNA"/>
</dbReference>
<dbReference type="EMBL" id="QRVV01000012">
    <property type="protein sequence ID" value="RGS75011.1"/>
    <property type="molecule type" value="Genomic_DNA"/>
</dbReference>
<reference evidence="14 15" key="2">
    <citation type="submission" date="2018-08" db="EMBL/GenBank/DDBJ databases">
        <title>A genome reference for cultivated species of the human gut microbiota.</title>
        <authorList>
            <person name="Zou Y."/>
            <person name="Xue W."/>
            <person name="Luo G."/>
        </authorList>
    </citation>
    <scope>NUCLEOTIDE SEQUENCE [LARGE SCALE GENOMIC DNA]</scope>
    <source>
        <strain evidence="4 18">AF21-24</strain>
        <strain evidence="3 14">AF29-2BH</strain>
        <strain evidence="9 20">AF37-6AC</strain>
        <strain evidence="8 19">AF39-4</strain>
        <strain evidence="7 16">AM18-2AC</strain>
        <strain evidence="6 17">AM22-9LB</strain>
        <strain evidence="5 15">AM27-32LB</strain>
    </source>
</reference>